<gene>
    <name evidence="11" type="ORF">QN277_028929</name>
</gene>
<evidence type="ECO:0000256" key="7">
    <source>
        <dbReference type="ARBA" id="ARBA00023136"/>
    </source>
</evidence>
<organism evidence="11 12">
    <name type="scientific">Acacia crassicarpa</name>
    <name type="common">northern wattle</name>
    <dbReference type="NCBI Taxonomy" id="499986"/>
    <lineage>
        <taxon>Eukaryota</taxon>
        <taxon>Viridiplantae</taxon>
        <taxon>Streptophyta</taxon>
        <taxon>Embryophyta</taxon>
        <taxon>Tracheophyta</taxon>
        <taxon>Spermatophyta</taxon>
        <taxon>Magnoliopsida</taxon>
        <taxon>eudicotyledons</taxon>
        <taxon>Gunneridae</taxon>
        <taxon>Pentapetalae</taxon>
        <taxon>rosids</taxon>
        <taxon>fabids</taxon>
        <taxon>Fabales</taxon>
        <taxon>Fabaceae</taxon>
        <taxon>Caesalpinioideae</taxon>
        <taxon>mimosoid clade</taxon>
        <taxon>Acacieae</taxon>
        <taxon>Acacia</taxon>
    </lineage>
</organism>
<sequence length="617" mass="68737">MKREFYNAAMQGSMDAFQGMGQKIESILTPNNNTIIHVHLTNYTNKVSEAFVEVILRMCPALLSKTNKKGETILHIAARFGHHKIVQMLIDCAKDSSEYINGVRAEKILIRATNDMKDTALHEAARYGHPKVVEVLIKEEPDHSYFGRNVDDETPLYIAVERKSWDVVDTILDCSNSPKYNGPKGRTALHAAILHASEEKVLKLLRRNLSAAKEADENGWVPLHLAALCASSSMIGELLRYDTSTAYMRDREGRTALHLAALVGRLFAMKKILEHCPDCYEWVDVKGSNALHYMTEQSGSVFESSIEILQDAALSNMYNQKDNDGNTPLHHLARRATEWKTFDYHPLLKGIARDAPQKDISSYHSRVDSMAFNKYGQTAVDIALDAVPRQRAEENSMLRFLQLIGAELGGRVLDENLRPGEQEKRQEFAVDGGENVYKTYSKGVAATLSVVAILIATVTFTAGFTLPGGLFQDGEHKGSPILKYNAAFIAFIVTDSLSFVLSTSAVFALVMSSIVGKEEDEKVYLSMLVKCAILTMVAMVFMIISFGVAIYAVLDVSKGFGVVTLLIVLSFFFIAIILIWRAYVSIKRSKQSGYHGPHYSPNQGLERIRDIQLLRTI</sequence>
<evidence type="ECO:0000256" key="2">
    <source>
        <dbReference type="ARBA" id="ARBA00004413"/>
    </source>
</evidence>
<evidence type="ECO:0000256" key="6">
    <source>
        <dbReference type="ARBA" id="ARBA00023043"/>
    </source>
</evidence>
<feature type="transmembrane region" description="Helical" evidence="9">
    <location>
        <begin position="560"/>
        <end position="580"/>
    </location>
</feature>
<dbReference type="PROSITE" id="PS50088">
    <property type="entry name" value="ANK_REPEAT"/>
    <property type="match status" value="1"/>
</dbReference>
<dbReference type="AlphaFoldDB" id="A0AAE1J8G5"/>
<dbReference type="PROSITE" id="PS50297">
    <property type="entry name" value="ANK_REP_REGION"/>
    <property type="match status" value="1"/>
</dbReference>
<feature type="repeat" description="ANK" evidence="8">
    <location>
        <begin position="69"/>
        <end position="91"/>
    </location>
</feature>
<dbReference type="InterPro" id="IPR002110">
    <property type="entry name" value="Ankyrin_rpt"/>
</dbReference>
<keyword evidence="6 8" id="KW-0040">ANK repeat</keyword>
<dbReference type="SUPFAM" id="SSF48403">
    <property type="entry name" value="Ankyrin repeat"/>
    <property type="match status" value="2"/>
</dbReference>
<dbReference type="InterPro" id="IPR026961">
    <property type="entry name" value="PGG_dom"/>
</dbReference>
<name>A0AAE1J8G5_9FABA</name>
<dbReference type="PANTHER" id="PTHR24186:SF36">
    <property type="entry name" value="SERINE_THREONINE-PROTEIN PHOSPHATASE 6 REGULATORY ANKYRIN REPEAT SUBUNIT A-LIKE"/>
    <property type="match status" value="1"/>
</dbReference>
<evidence type="ECO:0000313" key="11">
    <source>
        <dbReference type="EMBL" id="KAK4263534.1"/>
    </source>
</evidence>
<dbReference type="EMBL" id="JAWXYG010000009">
    <property type="protein sequence ID" value="KAK4263534.1"/>
    <property type="molecule type" value="Genomic_DNA"/>
</dbReference>
<reference evidence="11" key="1">
    <citation type="submission" date="2023-10" db="EMBL/GenBank/DDBJ databases">
        <title>Chromosome-level genome of the transformable northern wattle, Acacia crassicarpa.</title>
        <authorList>
            <person name="Massaro I."/>
            <person name="Sinha N.R."/>
            <person name="Poethig S."/>
            <person name="Leichty A.R."/>
        </authorList>
    </citation>
    <scope>NUCLEOTIDE SEQUENCE</scope>
    <source>
        <strain evidence="11">Acra3RX</strain>
        <tissue evidence="11">Leaf</tissue>
    </source>
</reference>
<dbReference type="Pfam" id="PF13962">
    <property type="entry name" value="PGG"/>
    <property type="match status" value="1"/>
</dbReference>
<dbReference type="SMART" id="SM00248">
    <property type="entry name" value="ANK"/>
    <property type="match status" value="8"/>
</dbReference>
<feature type="transmembrane region" description="Helical" evidence="9">
    <location>
        <begin position="486"/>
        <end position="510"/>
    </location>
</feature>
<feature type="domain" description="PGG" evidence="10">
    <location>
        <begin position="445"/>
        <end position="553"/>
    </location>
</feature>
<dbReference type="GO" id="GO:0005886">
    <property type="term" value="C:plasma membrane"/>
    <property type="evidence" value="ECO:0007669"/>
    <property type="project" value="UniProtKB-SubCell"/>
</dbReference>
<dbReference type="Gene3D" id="1.25.40.20">
    <property type="entry name" value="Ankyrin repeat-containing domain"/>
    <property type="match status" value="1"/>
</dbReference>
<evidence type="ECO:0000256" key="4">
    <source>
        <dbReference type="ARBA" id="ARBA00022737"/>
    </source>
</evidence>
<keyword evidence="3 9" id="KW-0812">Transmembrane</keyword>
<dbReference type="Proteomes" id="UP001293593">
    <property type="component" value="Unassembled WGS sequence"/>
</dbReference>
<evidence type="ECO:0000256" key="1">
    <source>
        <dbReference type="ARBA" id="ARBA00004141"/>
    </source>
</evidence>
<protein>
    <recommendedName>
        <fullName evidence="10">PGG domain-containing protein</fullName>
    </recommendedName>
</protein>
<comment type="subcellular location">
    <subcellularLocation>
        <location evidence="2">Cell membrane</location>
        <topology evidence="2">Peripheral membrane protein</topology>
        <orientation evidence="2">Cytoplasmic side</orientation>
    </subcellularLocation>
    <subcellularLocation>
        <location evidence="1">Membrane</location>
        <topology evidence="1">Multi-pass membrane protein</topology>
    </subcellularLocation>
</comment>
<comment type="caution">
    <text evidence="11">The sequence shown here is derived from an EMBL/GenBank/DDBJ whole genome shotgun (WGS) entry which is preliminary data.</text>
</comment>
<feature type="transmembrane region" description="Helical" evidence="9">
    <location>
        <begin position="444"/>
        <end position="466"/>
    </location>
</feature>
<keyword evidence="12" id="KW-1185">Reference proteome</keyword>
<evidence type="ECO:0000256" key="3">
    <source>
        <dbReference type="ARBA" id="ARBA00022692"/>
    </source>
</evidence>
<proteinExistence type="predicted"/>
<accession>A0AAE1J8G5</accession>
<keyword evidence="7 9" id="KW-0472">Membrane</keyword>
<evidence type="ECO:0000313" key="12">
    <source>
        <dbReference type="Proteomes" id="UP001293593"/>
    </source>
</evidence>
<dbReference type="InterPro" id="IPR036770">
    <property type="entry name" value="Ankyrin_rpt-contain_sf"/>
</dbReference>
<evidence type="ECO:0000256" key="9">
    <source>
        <dbReference type="SAM" id="Phobius"/>
    </source>
</evidence>
<dbReference type="Pfam" id="PF12796">
    <property type="entry name" value="Ank_2"/>
    <property type="match status" value="2"/>
</dbReference>
<feature type="transmembrane region" description="Helical" evidence="9">
    <location>
        <begin position="531"/>
        <end position="554"/>
    </location>
</feature>
<evidence type="ECO:0000256" key="5">
    <source>
        <dbReference type="ARBA" id="ARBA00022989"/>
    </source>
</evidence>
<dbReference type="PANTHER" id="PTHR24186">
    <property type="entry name" value="PROTEIN PHOSPHATASE 1 REGULATORY SUBUNIT"/>
    <property type="match status" value="1"/>
</dbReference>
<keyword evidence="5 9" id="KW-1133">Transmembrane helix</keyword>
<keyword evidence="4" id="KW-0677">Repeat</keyword>
<evidence type="ECO:0000256" key="8">
    <source>
        <dbReference type="PROSITE-ProRule" id="PRU00023"/>
    </source>
</evidence>
<evidence type="ECO:0000259" key="10">
    <source>
        <dbReference type="Pfam" id="PF13962"/>
    </source>
</evidence>